<dbReference type="RefSeq" id="WP_051695306.1">
    <property type="nucleotide sequence ID" value="NZ_FNEE01000018.1"/>
</dbReference>
<evidence type="ECO:0000256" key="1">
    <source>
        <dbReference type="SAM" id="MobiDB-lite"/>
    </source>
</evidence>
<sequence>MQTLLAGAQALTSSPTQEGEDPADPYLTVLTYFNALRELWVALVASPQNSAASSWRLKPTGAASLVANRIDRLMVSAMNPCS</sequence>
<evidence type="ECO:0000313" key="3">
    <source>
        <dbReference type="Proteomes" id="UP000198894"/>
    </source>
</evidence>
<dbReference type="AlphaFoldDB" id="A0A1G9DKF7"/>
<accession>A0A1G9DKF7</accession>
<name>A0A1G9DKF7_9HYPH</name>
<dbReference type="EMBL" id="FNEE01000018">
    <property type="protein sequence ID" value="SDK64280.1"/>
    <property type="molecule type" value="Genomic_DNA"/>
</dbReference>
<evidence type="ECO:0000313" key="2">
    <source>
        <dbReference type="EMBL" id="SDK64280.1"/>
    </source>
</evidence>
<feature type="region of interest" description="Disordered" evidence="1">
    <location>
        <begin position="1"/>
        <end position="23"/>
    </location>
</feature>
<reference evidence="3" key="1">
    <citation type="submission" date="2016-10" db="EMBL/GenBank/DDBJ databases">
        <authorList>
            <person name="Varghese N."/>
            <person name="Submissions S."/>
        </authorList>
    </citation>
    <scope>NUCLEOTIDE SEQUENCE [LARGE SCALE GENOMIC DNA]</scope>
    <source>
        <strain evidence="3">CGMCC 1.11022</strain>
    </source>
</reference>
<keyword evidence="3" id="KW-1185">Reference proteome</keyword>
<proteinExistence type="predicted"/>
<dbReference type="Proteomes" id="UP000198894">
    <property type="component" value="Unassembled WGS sequence"/>
</dbReference>
<protein>
    <submittedName>
        <fullName evidence="2">Uncharacterized protein</fullName>
    </submittedName>
</protein>
<gene>
    <name evidence="2" type="ORF">SAMN05428953_11842</name>
</gene>
<organism evidence="2 3">
    <name type="scientific">Mesorhizobium muleiense</name>
    <dbReference type="NCBI Taxonomy" id="1004279"/>
    <lineage>
        <taxon>Bacteria</taxon>
        <taxon>Pseudomonadati</taxon>
        <taxon>Pseudomonadota</taxon>
        <taxon>Alphaproteobacteria</taxon>
        <taxon>Hyphomicrobiales</taxon>
        <taxon>Phyllobacteriaceae</taxon>
        <taxon>Mesorhizobium</taxon>
    </lineage>
</organism>